<name>A0AAW2CJD8_9ROSI</name>
<feature type="domain" description="DUF7746" evidence="2">
    <location>
        <begin position="317"/>
        <end position="390"/>
    </location>
</feature>
<dbReference type="AlphaFoldDB" id="A0AAW2CJD8"/>
<dbReference type="EMBL" id="JAZDWU010000007">
    <property type="protein sequence ID" value="KAK9996799.1"/>
    <property type="molecule type" value="Genomic_DNA"/>
</dbReference>
<dbReference type="PANTHER" id="PTHR33054">
    <property type="entry name" value="CCHC-TYPE DOMAIN-CONTAINING PROTEIN"/>
    <property type="match status" value="1"/>
</dbReference>
<organism evidence="3 4">
    <name type="scientific">Lithocarpus litseifolius</name>
    <dbReference type="NCBI Taxonomy" id="425828"/>
    <lineage>
        <taxon>Eukaryota</taxon>
        <taxon>Viridiplantae</taxon>
        <taxon>Streptophyta</taxon>
        <taxon>Embryophyta</taxon>
        <taxon>Tracheophyta</taxon>
        <taxon>Spermatophyta</taxon>
        <taxon>Magnoliopsida</taxon>
        <taxon>eudicotyledons</taxon>
        <taxon>Gunneridae</taxon>
        <taxon>Pentapetalae</taxon>
        <taxon>rosids</taxon>
        <taxon>fabids</taxon>
        <taxon>Fagales</taxon>
        <taxon>Fagaceae</taxon>
        <taxon>Lithocarpus</taxon>
    </lineage>
</organism>
<evidence type="ECO:0000259" key="2">
    <source>
        <dbReference type="Pfam" id="PF24925"/>
    </source>
</evidence>
<comment type="caution">
    <text evidence="3">The sequence shown here is derived from an EMBL/GenBank/DDBJ whole genome shotgun (WGS) entry which is preliminary data.</text>
</comment>
<evidence type="ECO:0000256" key="1">
    <source>
        <dbReference type="SAM" id="MobiDB-lite"/>
    </source>
</evidence>
<evidence type="ECO:0000313" key="4">
    <source>
        <dbReference type="Proteomes" id="UP001459277"/>
    </source>
</evidence>
<feature type="region of interest" description="Disordered" evidence="1">
    <location>
        <begin position="566"/>
        <end position="615"/>
    </location>
</feature>
<dbReference type="InterPro" id="IPR056648">
    <property type="entry name" value="DUF7746"/>
</dbReference>
<evidence type="ECO:0000313" key="3">
    <source>
        <dbReference type="EMBL" id="KAK9996799.1"/>
    </source>
</evidence>
<reference evidence="3 4" key="1">
    <citation type="submission" date="2024-01" db="EMBL/GenBank/DDBJ databases">
        <title>A telomere-to-telomere, gap-free genome of sweet tea (Lithocarpus litseifolius).</title>
        <authorList>
            <person name="Zhou J."/>
        </authorList>
    </citation>
    <scope>NUCLEOTIDE SEQUENCE [LARGE SCALE GENOMIC DNA]</scope>
    <source>
        <strain evidence="3">Zhou-2022a</strain>
        <tissue evidence="3">Leaf</tissue>
    </source>
</reference>
<feature type="region of interest" description="Disordered" evidence="1">
    <location>
        <begin position="542"/>
        <end position="561"/>
    </location>
</feature>
<sequence>MEVLPDGWHFIPKHLEKNIKYYRHILIQEGSAKIEDIMNKGDPSIVLYHKFIITGFISSKDWGQHPALLRTLKGLKTFTGSDLHYSYYDSMDAFEKVLFFQNKKFDHSWFIMFDKKFHDQIPSWFIKWWEMFGPVPQTWPEPLQDCLGEFSVKWWDSLNIDPIINQIHKDYPPPVQRNIAPVTRSQSSLDSVQIAGKSSKELKDLAQLLLLQSEELQSQEKATCVLTKTNWTKDDTKEVVRSSHPPLVAITFKYKNQDVSATPFRFPSGEEKLVKKVIEKNNYTNQCLNVIGKQLDRPTPPDLQYEEKNVSNQFSVSSGKLYEWNINGLSEQEILKKIQHIAMVANNYLNEGKSHSKVIDLMVLGFTGKLLQWWNNCLTEESKDNIRNVVQKDEEGLPIFEDPLRRRIPDGVNTLIYTIINHFIGEPSNITFRIYDQLRDYKWYEDVFTTRVMHRSDCNSPFWKEKFINGLPRLFGEKVKETLCNLVGVIDYDSLTYGDISSTIRSEGRKMCRDFKIQSQANKSKVKYEVGTFCTQYGLPPIAPSKRKSRRKESLEKPYRKRTTAKFYRKKEYSNPKDNDFYKKGKSSKSKSTGKLTEQPFARHEGESSMGNHGDSISLQKFAQVGYSSSHEMHEGASSNPEAISLQEYATVAHSSGNIVISLQETATMEAYFGSSLRVYERARHPFPGLLINYSDLSEDEEEDNQMNPHWLSQMFKYSFVRFMRLTSHNQVSQFPAIIKDTITKTKTPFVSIRCWSTLPEWEMDEWAIVQPSKHLVIIGGYSHQGPWLEGNTFLSYNNPKALSECWRHFFSNEIIKVTKELWRNYHFIGNTGRISVFSTRPYYESTPQLPWVHNCYPRRFMIPGTNPIYEPLIYCGLCEQFTTFHEHACNNDPP</sequence>
<protein>
    <recommendedName>
        <fullName evidence="2">DUF7746 domain-containing protein</fullName>
    </recommendedName>
</protein>
<dbReference type="PANTHER" id="PTHR33054:SF9">
    <property type="entry name" value="CCHC-TYPE DOMAIN-CONTAINING PROTEIN"/>
    <property type="match status" value="1"/>
</dbReference>
<proteinExistence type="predicted"/>
<gene>
    <name evidence="3" type="ORF">SO802_021485</name>
</gene>
<feature type="compositionally biased region" description="Basic and acidic residues" evidence="1">
    <location>
        <begin position="570"/>
        <end position="583"/>
    </location>
</feature>
<keyword evidence="4" id="KW-1185">Reference proteome</keyword>
<accession>A0AAW2CJD8</accession>
<dbReference type="Pfam" id="PF24925">
    <property type="entry name" value="DUF7746"/>
    <property type="match status" value="1"/>
</dbReference>
<dbReference type="Proteomes" id="UP001459277">
    <property type="component" value="Unassembled WGS sequence"/>
</dbReference>